<comment type="caution">
    <text evidence="5">The sequence shown here is derived from an EMBL/GenBank/DDBJ whole genome shotgun (WGS) entry which is preliminary data.</text>
</comment>
<dbReference type="Proteomes" id="UP001500994">
    <property type="component" value="Unassembled WGS sequence"/>
</dbReference>
<dbReference type="Pfam" id="PF20240">
    <property type="entry name" value="DUF6597"/>
    <property type="match status" value="1"/>
</dbReference>
<evidence type="ECO:0000259" key="4">
    <source>
        <dbReference type="PROSITE" id="PS01124"/>
    </source>
</evidence>
<dbReference type="SMART" id="SM00342">
    <property type="entry name" value="HTH_ARAC"/>
    <property type="match status" value="1"/>
</dbReference>
<dbReference type="RefSeq" id="WP_425585398.1">
    <property type="nucleotide sequence ID" value="NZ_BAAARK010000007.1"/>
</dbReference>
<dbReference type="InterPro" id="IPR050204">
    <property type="entry name" value="AraC_XylS_family_regulators"/>
</dbReference>
<keyword evidence="6" id="KW-1185">Reference proteome</keyword>
<evidence type="ECO:0000256" key="1">
    <source>
        <dbReference type="ARBA" id="ARBA00023015"/>
    </source>
</evidence>
<protein>
    <submittedName>
        <fullName evidence="5">Helix-turn-helix transcriptional regulator</fullName>
    </submittedName>
</protein>
<keyword evidence="3" id="KW-0804">Transcription</keyword>
<reference evidence="5 6" key="1">
    <citation type="journal article" date="2019" name="Int. J. Syst. Evol. Microbiol.">
        <title>The Global Catalogue of Microorganisms (GCM) 10K type strain sequencing project: providing services to taxonomists for standard genome sequencing and annotation.</title>
        <authorList>
            <consortium name="The Broad Institute Genomics Platform"/>
            <consortium name="The Broad Institute Genome Sequencing Center for Infectious Disease"/>
            <person name="Wu L."/>
            <person name="Ma J."/>
        </authorList>
    </citation>
    <scope>NUCLEOTIDE SEQUENCE [LARGE SCALE GENOMIC DNA]</scope>
    <source>
        <strain evidence="5 6">JCM 16374</strain>
    </source>
</reference>
<name>A0ABN3RSQ9_9ACTN</name>
<dbReference type="EMBL" id="BAAARK010000007">
    <property type="protein sequence ID" value="GAA2659501.1"/>
    <property type="molecule type" value="Genomic_DNA"/>
</dbReference>
<dbReference type="Pfam" id="PF12833">
    <property type="entry name" value="HTH_18"/>
    <property type="match status" value="1"/>
</dbReference>
<evidence type="ECO:0000256" key="3">
    <source>
        <dbReference type="ARBA" id="ARBA00023163"/>
    </source>
</evidence>
<accession>A0ABN3RSQ9</accession>
<dbReference type="PROSITE" id="PS01124">
    <property type="entry name" value="HTH_ARAC_FAMILY_2"/>
    <property type="match status" value="1"/>
</dbReference>
<proteinExistence type="predicted"/>
<dbReference type="InterPro" id="IPR018060">
    <property type="entry name" value="HTH_AraC"/>
</dbReference>
<dbReference type="PANTHER" id="PTHR46796:SF15">
    <property type="entry name" value="BLL1074 PROTEIN"/>
    <property type="match status" value="1"/>
</dbReference>
<sequence length="263" mass="27286">MGEERDRGGPVGASDPAVRRTYRERASRLPGAVLWTTTTVPGAGPVLPDGCTDLLWSAGRLLVAGPDTGPQAQDGAVPAGTRWVGLRFAPGQGPAVFGVPAHELRDRRVPLEDLWGARRARELAARAAAADAPGAVLEQAARDRLRAAGRWTDGAGAADGLPGRDGRTAAIAAGLGRGRPVAEVARLVGLGERQLHRHSLAVFGYGPKTLGRVLRLVRALELARAGVPYAEVAARAGYADQAHLAREVKSLAGAVLGTLLRAG</sequence>
<feature type="domain" description="HTH araC/xylS-type" evidence="4">
    <location>
        <begin position="165"/>
        <end position="262"/>
    </location>
</feature>
<dbReference type="Gene3D" id="1.10.10.60">
    <property type="entry name" value="Homeodomain-like"/>
    <property type="match status" value="1"/>
</dbReference>
<gene>
    <name evidence="5" type="ORF">GCM10009864_28000</name>
</gene>
<dbReference type="InterPro" id="IPR046532">
    <property type="entry name" value="DUF6597"/>
</dbReference>
<keyword evidence="2" id="KW-0238">DNA-binding</keyword>
<evidence type="ECO:0000313" key="5">
    <source>
        <dbReference type="EMBL" id="GAA2659501.1"/>
    </source>
</evidence>
<dbReference type="PANTHER" id="PTHR46796">
    <property type="entry name" value="HTH-TYPE TRANSCRIPTIONAL ACTIVATOR RHAS-RELATED"/>
    <property type="match status" value="1"/>
</dbReference>
<evidence type="ECO:0000313" key="6">
    <source>
        <dbReference type="Proteomes" id="UP001500994"/>
    </source>
</evidence>
<organism evidence="5 6">
    <name type="scientific">Streptomyces lunalinharesii</name>
    <dbReference type="NCBI Taxonomy" id="333384"/>
    <lineage>
        <taxon>Bacteria</taxon>
        <taxon>Bacillati</taxon>
        <taxon>Actinomycetota</taxon>
        <taxon>Actinomycetes</taxon>
        <taxon>Kitasatosporales</taxon>
        <taxon>Streptomycetaceae</taxon>
        <taxon>Streptomyces</taxon>
    </lineage>
</organism>
<evidence type="ECO:0000256" key="2">
    <source>
        <dbReference type="ARBA" id="ARBA00023125"/>
    </source>
</evidence>
<keyword evidence="1" id="KW-0805">Transcription regulation</keyword>